<evidence type="ECO:0000256" key="3">
    <source>
        <dbReference type="ARBA" id="ARBA00022989"/>
    </source>
</evidence>
<feature type="transmembrane region" description="Helical" evidence="5">
    <location>
        <begin position="82"/>
        <end position="102"/>
    </location>
</feature>
<feature type="transmembrane region" description="Helical" evidence="5">
    <location>
        <begin position="235"/>
        <end position="261"/>
    </location>
</feature>
<dbReference type="OrthoDB" id="9794076at2"/>
<feature type="domain" description="Major facilitator superfamily (MFS) profile" evidence="6">
    <location>
        <begin position="19"/>
        <end position="421"/>
    </location>
</feature>
<evidence type="ECO:0000256" key="1">
    <source>
        <dbReference type="ARBA" id="ARBA00004141"/>
    </source>
</evidence>
<evidence type="ECO:0000313" key="7">
    <source>
        <dbReference type="EMBL" id="TXC71372.1"/>
    </source>
</evidence>
<protein>
    <submittedName>
        <fullName evidence="7">MFS transporter</fullName>
    </submittedName>
</protein>
<keyword evidence="4 5" id="KW-0472">Membrane</keyword>
<dbReference type="EMBL" id="VOQR01000001">
    <property type="protein sequence ID" value="TXC71372.1"/>
    <property type="molecule type" value="Genomic_DNA"/>
</dbReference>
<dbReference type="PROSITE" id="PS50850">
    <property type="entry name" value="MFS"/>
    <property type="match status" value="1"/>
</dbReference>
<evidence type="ECO:0000259" key="6">
    <source>
        <dbReference type="PROSITE" id="PS50850"/>
    </source>
</evidence>
<feature type="transmembrane region" description="Helical" evidence="5">
    <location>
        <begin position="54"/>
        <end position="76"/>
    </location>
</feature>
<feature type="transmembrane region" description="Helical" evidence="5">
    <location>
        <begin position="15"/>
        <end position="33"/>
    </location>
</feature>
<keyword evidence="2 5" id="KW-0812">Transmembrane</keyword>
<dbReference type="InterPro" id="IPR050382">
    <property type="entry name" value="MFS_Na/Anion_cotransporter"/>
</dbReference>
<dbReference type="AlphaFoldDB" id="A0A5C6UF22"/>
<dbReference type="Gene3D" id="1.20.1250.20">
    <property type="entry name" value="MFS general substrate transporter like domains"/>
    <property type="match status" value="2"/>
</dbReference>
<reference evidence="7 8" key="1">
    <citation type="journal article" date="2013" name="Antonie Van Leeuwenhoek">
        <title>Sphingomonas ginsenosidivorax sp. nov., with the ability to transform ginsenosides.</title>
        <authorList>
            <person name="Jin X.F."/>
            <person name="Kim J.K."/>
            <person name="Liu Q.M."/>
            <person name="Kang M.S."/>
            <person name="He D."/>
            <person name="Jin F.X."/>
            <person name="Kim S.C."/>
            <person name="Im W.T."/>
        </authorList>
    </citation>
    <scope>NUCLEOTIDE SEQUENCE [LARGE SCALE GENOMIC DNA]</scope>
    <source>
        <strain evidence="7 8">KHI67</strain>
    </source>
</reference>
<dbReference type="GO" id="GO:0016020">
    <property type="term" value="C:membrane"/>
    <property type="evidence" value="ECO:0007669"/>
    <property type="project" value="UniProtKB-SubCell"/>
</dbReference>
<name>A0A5C6UF22_9SPHN</name>
<feature type="transmembrane region" description="Helical" evidence="5">
    <location>
        <begin position="398"/>
        <end position="417"/>
    </location>
</feature>
<feature type="transmembrane region" description="Helical" evidence="5">
    <location>
        <begin position="364"/>
        <end position="386"/>
    </location>
</feature>
<dbReference type="Pfam" id="PF07690">
    <property type="entry name" value="MFS_1"/>
    <property type="match status" value="2"/>
</dbReference>
<dbReference type="Proteomes" id="UP000321250">
    <property type="component" value="Unassembled WGS sequence"/>
</dbReference>
<dbReference type="InterPro" id="IPR011701">
    <property type="entry name" value="MFS"/>
</dbReference>
<dbReference type="PANTHER" id="PTHR11662">
    <property type="entry name" value="SOLUTE CARRIER FAMILY 17"/>
    <property type="match status" value="1"/>
</dbReference>
<accession>A0A5C6UF22</accession>
<dbReference type="InterPro" id="IPR036259">
    <property type="entry name" value="MFS_trans_sf"/>
</dbReference>
<keyword evidence="3 5" id="KW-1133">Transmembrane helix</keyword>
<feature type="transmembrane region" description="Helical" evidence="5">
    <location>
        <begin position="308"/>
        <end position="325"/>
    </location>
</feature>
<feature type="transmembrane region" description="Helical" evidence="5">
    <location>
        <begin position="145"/>
        <end position="166"/>
    </location>
</feature>
<gene>
    <name evidence="7" type="ORF">FSB78_10790</name>
</gene>
<dbReference type="InterPro" id="IPR020846">
    <property type="entry name" value="MFS_dom"/>
</dbReference>
<keyword evidence="8" id="KW-1185">Reference proteome</keyword>
<evidence type="ECO:0000256" key="4">
    <source>
        <dbReference type="ARBA" id="ARBA00023136"/>
    </source>
</evidence>
<dbReference type="GO" id="GO:0015134">
    <property type="term" value="F:hexuronate transmembrane transporter activity"/>
    <property type="evidence" value="ECO:0007669"/>
    <property type="project" value="TreeGrafter"/>
</dbReference>
<comment type="subcellular location">
    <subcellularLocation>
        <location evidence="1">Membrane</location>
        <topology evidence="1">Multi-pass membrane protein</topology>
    </subcellularLocation>
</comment>
<proteinExistence type="predicted"/>
<organism evidence="7 8">
    <name type="scientific">Sphingomonas ginsenosidivorax</name>
    <dbReference type="NCBI Taxonomy" id="862135"/>
    <lineage>
        <taxon>Bacteria</taxon>
        <taxon>Pseudomonadati</taxon>
        <taxon>Pseudomonadota</taxon>
        <taxon>Alphaproteobacteria</taxon>
        <taxon>Sphingomonadales</taxon>
        <taxon>Sphingomonadaceae</taxon>
        <taxon>Sphingomonas</taxon>
    </lineage>
</organism>
<dbReference type="PANTHER" id="PTHR11662:SF285">
    <property type="entry name" value="HEXURONATE TRANSPORTER"/>
    <property type="match status" value="1"/>
</dbReference>
<sequence>MITLPGTLVQRFRHIRWTIIGLFVVAMVINYLARSVLGVAAPAIMAEQHISAQQYSWITGAFQIGIMFQPVAGYLLDSIGLKIGFTLFVTLWSLITMGHGLASGWLGFAGLRGALGLVEGSAQPAGMKLVAEWFPARERGVAGGIYQIGASFGAVFAPPLVAWAVFNHSWRAAFFVAGGLGLVWVIAWLAWYAPPARHRRLSAAEHAHIVGGQEAALATRRVRPPLRDLLRRRNLWAIAAARFLADPVWGMLSLWMPLYLVQVRHFDLKQIALFAWLPFLAADLGCLFGPAVVAWLQRRGVGLIDARRWAFTVGAVLMMAMMFVGTVTNPVAAIALLCVGGFAHQTLSVTVITMASDMFPQDQVATATGVSGTAANLGVLIFTLVLGSLVATVGYQPFFVLLGLLDLVGAAILWTLIRKPA</sequence>
<feature type="transmembrane region" description="Helical" evidence="5">
    <location>
        <begin position="331"/>
        <end position="352"/>
    </location>
</feature>
<feature type="transmembrane region" description="Helical" evidence="5">
    <location>
        <begin position="172"/>
        <end position="193"/>
    </location>
</feature>
<evidence type="ECO:0000313" key="8">
    <source>
        <dbReference type="Proteomes" id="UP000321250"/>
    </source>
</evidence>
<dbReference type="SUPFAM" id="SSF103473">
    <property type="entry name" value="MFS general substrate transporter"/>
    <property type="match status" value="1"/>
</dbReference>
<dbReference type="CDD" id="cd17319">
    <property type="entry name" value="MFS_ExuT_GudP_like"/>
    <property type="match status" value="1"/>
</dbReference>
<feature type="transmembrane region" description="Helical" evidence="5">
    <location>
        <begin position="273"/>
        <end position="296"/>
    </location>
</feature>
<evidence type="ECO:0000256" key="5">
    <source>
        <dbReference type="SAM" id="Phobius"/>
    </source>
</evidence>
<evidence type="ECO:0000256" key="2">
    <source>
        <dbReference type="ARBA" id="ARBA00022692"/>
    </source>
</evidence>
<comment type="caution">
    <text evidence="7">The sequence shown here is derived from an EMBL/GenBank/DDBJ whole genome shotgun (WGS) entry which is preliminary data.</text>
</comment>